<reference evidence="1 2" key="1">
    <citation type="submission" date="2019-01" db="EMBL/GenBank/DDBJ databases">
        <title>Chengkuizengella sp. nov., isolated from deep-sea sediment of East Pacific Ocean.</title>
        <authorList>
            <person name="Yang J."/>
            <person name="Lai Q."/>
            <person name="Shao Z."/>
        </authorList>
    </citation>
    <scope>NUCLEOTIDE SEQUENCE [LARGE SCALE GENOMIC DNA]</scope>
    <source>
        <strain evidence="1 2">YPA3-1-1</strain>
    </source>
</reference>
<keyword evidence="2" id="KW-1185">Reference proteome</keyword>
<dbReference type="Proteomes" id="UP000448943">
    <property type="component" value="Unassembled WGS sequence"/>
</dbReference>
<evidence type="ECO:0000313" key="2">
    <source>
        <dbReference type="Proteomes" id="UP000448943"/>
    </source>
</evidence>
<proteinExistence type="predicted"/>
<sequence length="120" mass="14169">MNHVLKCGCQNPTTDLKLEAEFFTDPIWCTICGYNLDLEDLSVSPELLENIEKWASRYGEWIDYDRDTLVTRGIELENKHNEEGQKIYKMLKNELGTKYTLIFSPSTTAKLYKHKYHYRI</sequence>
<comment type="caution">
    <text evidence="1">The sequence shown here is derived from an EMBL/GenBank/DDBJ whole genome shotgun (WGS) entry which is preliminary data.</text>
</comment>
<organism evidence="1 2">
    <name type="scientific">Chengkuizengella marina</name>
    <dbReference type="NCBI Taxonomy" id="2507566"/>
    <lineage>
        <taxon>Bacteria</taxon>
        <taxon>Bacillati</taxon>
        <taxon>Bacillota</taxon>
        <taxon>Bacilli</taxon>
        <taxon>Bacillales</taxon>
        <taxon>Paenibacillaceae</taxon>
        <taxon>Chengkuizengella</taxon>
    </lineage>
</organism>
<accession>A0A6N9Q8Y0</accession>
<dbReference type="AlphaFoldDB" id="A0A6N9Q8Y0"/>
<dbReference type="EMBL" id="SIJB01000056">
    <property type="protein sequence ID" value="NBI31054.1"/>
    <property type="molecule type" value="Genomic_DNA"/>
</dbReference>
<evidence type="ECO:0000313" key="1">
    <source>
        <dbReference type="EMBL" id="NBI31054.1"/>
    </source>
</evidence>
<gene>
    <name evidence="1" type="ORF">ERL59_19070</name>
</gene>
<dbReference type="OrthoDB" id="2084083at2"/>
<name>A0A6N9Q8Y0_9BACL</name>
<protein>
    <submittedName>
        <fullName evidence="1">Uncharacterized protein</fullName>
    </submittedName>
</protein>
<dbReference type="RefSeq" id="WP_160647874.1">
    <property type="nucleotide sequence ID" value="NZ_SIJB01000056.1"/>
</dbReference>